<reference evidence="2" key="2">
    <citation type="submission" date="2012-07" db="EMBL/GenBank/DDBJ databases">
        <title>Complete genome sequence of 'Candidatus Mycoplasma haemolamae'.</title>
        <authorList>
            <person name="Guimaraes A.M.S."/>
            <person name="Toth B."/>
            <person name="Santos A.P."/>
            <person name="Nascimento N.C."/>
            <person name="Sojka J.E."/>
            <person name="Messick J.B."/>
        </authorList>
    </citation>
    <scope>NUCLEOTIDE SEQUENCE [LARGE SCALE GENOMIC DNA]</scope>
    <source>
        <strain evidence="2">Purdue</strain>
    </source>
</reference>
<accession>I7B9C6</accession>
<protein>
    <submittedName>
        <fullName evidence="1">Uncharacterized protein</fullName>
    </submittedName>
</protein>
<proteinExistence type="predicted"/>
<organism evidence="1 2">
    <name type="scientific">Mycoplasma haematolamae (strain Purdue)</name>
    <dbReference type="NCBI Taxonomy" id="1212765"/>
    <lineage>
        <taxon>Bacteria</taxon>
        <taxon>Bacillati</taxon>
        <taxon>Mycoplasmatota</taxon>
        <taxon>Mollicutes</taxon>
        <taxon>Mycoplasmataceae</taxon>
        <taxon>Mycoplasma</taxon>
    </lineage>
</organism>
<dbReference type="PATRIC" id="fig|1212765.3.peg.334"/>
<dbReference type="AlphaFoldDB" id="I7B9C6"/>
<dbReference type="EMBL" id="CP003731">
    <property type="protein sequence ID" value="AFO51880.1"/>
    <property type="molecule type" value="Genomic_DNA"/>
</dbReference>
<dbReference type="KEGG" id="mhl:MHLP_01500"/>
<gene>
    <name evidence="1" type="ordered locus">MHLP_01500</name>
</gene>
<evidence type="ECO:0000313" key="2">
    <source>
        <dbReference type="Proteomes" id="UP000006502"/>
    </source>
</evidence>
<name>I7B9C6_MYCHA</name>
<dbReference type="HOGENOM" id="CLU_2410068_0_0_14"/>
<evidence type="ECO:0000313" key="1">
    <source>
        <dbReference type="EMBL" id="AFO51880.1"/>
    </source>
</evidence>
<dbReference type="Proteomes" id="UP000006502">
    <property type="component" value="Chromosome"/>
</dbReference>
<keyword evidence="2" id="KW-1185">Reference proteome</keyword>
<sequence>MKIVTIASLVLGGGILTNVGGMAAYQTATLTPEQLREMEAEAARMALPEEIRAFVPKGTPLEQHGMYIGFYQMYQKKLEWEREAKATQGFNS</sequence>
<reference evidence="1 2" key="1">
    <citation type="journal article" date="2012" name="J. Bacteriol.">
        <title>Genome Sequence of "Candidatus Mycoplasma haemolamae" Strain Purdue, a Red Blood Cell Pathogen of Alpacas (Vicugna pacos) and Llamas (Lama glama).</title>
        <authorList>
            <person name="Guimaraes A.M."/>
            <person name="Toth B."/>
            <person name="Santos A.P."/>
            <person name="do Nascimento N.C."/>
            <person name="Kritchevsky J.E."/>
            <person name="Messick J.B."/>
        </authorList>
    </citation>
    <scope>NUCLEOTIDE SEQUENCE [LARGE SCALE GENOMIC DNA]</scope>
    <source>
        <strain evidence="1 2">Purdue</strain>
    </source>
</reference>